<reference evidence="7 8" key="1">
    <citation type="submission" date="2015-11" db="EMBL/GenBank/DDBJ databases">
        <title>Sequence of Pedobacter ginsenosidimutans.</title>
        <authorList>
            <person name="Carson E."/>
            <person name="Keyser V."/>
            <person name="Newman J."/>
            <person name="Miller J."/>
        </authorList>
    </citation>
    <scope>NUCLEOTIDE SEQUENCE [LARGE SCALE GENOMIC DNA]</scope>
    <source>
        <strain evidence="7 8">KACC 14530</strain>
    </source>
</reference>
<keyword evidence="8" id="KW-1185">Reference proteome</keyword>
<dbReference type="Proteomes" id="UP000051950">
    <property type="component" value="Unassembled WGS sequence"/>
</dbReference>
<sequence>MSLIDALNWRYAVKKMNGQPVEQEKVDKIIAAAHLAPTSSGLQPFKVIVVTNQELKEKIAPIAYNQSQVIDSSHLLIFAANENYTEEGIDAVFSRMNAERGLPESGTDAYKAQLKGMVLSRTAEENFNHAARQAYIGFGIAIAEAALLKVDATPMEGFNGPALDELLGLDKKGLKSVTLLPLGNRDEAGDWLVNLKKVRSPKEEFLIEFK</sequence>
<organism evidence="7 8">
    <name type="scientific">Pedobacter ginsenosidimutans</name>
    <dbReference type="NCBI Taxonomy" id="687842"/>
    <lineage>
        <taxon>Bacteria</taxon>
        <taxon>Pseudomonadati</taxon>
        <taxon>Bacteroidota</taxon>
        <taxon>Sphingobacteriia</taxon>
        <taxon>Sphingobacteriales</taxon>
        <taxon>Sphingobacteriaceae</taxon>
        <taxon>Pedobacter</taxon>
    </lineage>
</organism>
<dbReference type="RefSeq" id="WP_057932199.1">
    <property type="nucleotide sequence ID" value="NZ_LMZQ01000005.1"/>
</dbReference>
<keyword evidence="5" id="KW-0560">Oxidoreductase</keyword>
<dbReference type="InterPro" id="IPR000415">
    <property type="entry name" value="Nitroreductase-like"/>
</dbReference>
<evidence type="ECO:0000313" key="7">
    <source>
        <dbReference type="EMBL" id="KRT16518.1"/>
    </source>
</evidence>
<comment type="caution">
    <text evidence="7">The sequence shown here is derived from an EMBL/GenBank/DDBJ whole genome shotgun (WGS) entry which is preliminary data.</text>
</comment>
<comment type="cofactor">
    <cofactor evidence="1">
        <name>FMN</name>
        <dbReference type="ChEBI" id="CHEBI:58210"/>
    </cofactor>
</comment>
<dbReference type="STRING" id="687842.ASU31_10165"/>
<comment type="similarity">
    <text evidence="2">Belongs to the nitroreductase family.</text>
</comment>
<evidence type="ECO:0000259" key="6">
    <source>
        <dbReference type="Pfam" id="PF00881"/>
    </source>
</evidence>
<dbReference type="PANTHER" id="PTHR43673:SF2">
    <property type="entry name" value="NITROREDUCTASE"/>
    <property type="match status" value="1"/>
</dbReference>
<keyword evidence="4" id="KW-0288">FMN</keyword>
<dbReference type="Pfam" id="PF00881">
    <property type="entry name" value="Nitroreductase"/>
    <property type="match status" value="1"/>
</dbReference>
<dbReference type="GO" id="GO:0016491">
    <property type="term" value="F:oxidoreductase activity"/>
    <property type="evidence" value="ECO:0007669"/>
    <property type="project" value="UniProtKB-KW"/>
</dbReference>
<evidence type="ECO:0000256" key="1">
    <source>
        <dbReference type="ARBA" id="ARBA00001917"/>
    </source>
</evidence>
<dbReference type="AlphaFoldDB" id="A0A0T5VRP8"/>
<dbReference type="EMBL" id="LMZQ01000005">
    <property type="protein sequence ID" value="KRT16518.1"/>
    <property type="molecule type" value="Genomic_DNA"/>
</dbReference>
<dbReference type="Gene3D" id="3.40.109.10">
    <property type="entry name" value="NADH Oxidase"/>
    <property type="match status" value="1"/>
</dbReference>
<evidence type="ECO:0000256" key="4">
    <source>
        <dbReference type="ARBA" id="ARBA00022643"/>
    </source>
</evidence>
<evidence type="ECO:0000256" key="5">
    <source>
        <dbReference type="ARBA" id="ARBA00023002"/>
    </source>
</evidence>
<evidence type="ECO:0000256" key="3">
    <source>
        <dbReference type="ARBA" id="ARBA00022630"/>
    </source>
</evidence>
<proteinExistence type="inferred from homology"/>
<dbReference type="SUPFAM" id="SSF55469">
    <property type="entry name" value="FMN-dependent nitroreductase-like"/>
    <property type="match status" value="1"/>
</dbReference>
<dbReference type="InterPro" id="IPR029479">
    <property type="entry name" value="Nitroreductase"/>
</dbReference>
<accession>A0A0T5VRP8</accession>
<protein>
    <submittedName>
        <fullName evidence="7">NAD(P)H-dependent oxidoreductase</fullName>
    </submittedName>
</protein>
<keyword evidence="3" id="KW-0285">Flavoprotein</keyword>
<gene>
    <name evidence="7" type="ORF">ASU31_10165</name>
</gene>
<name>A0A0T5VRP8_9SPHI</name>
<evidence type="ECO:0000313" key="8">
    <source>
        <dbReference type="Proteomes" id="UP000051950"/>
    </source>
</evidence>
<dbReference type="PANTHER" id="PTHR43673">
    <property type="entry name" value="NAD(P)H NITROREDUCTASE YDGI-RELATED"/>
    <property type="match status" value="1"/>
</dbReference>
<dbReference type="OrthoDB" id="9809288at2"/>
<evidence type="ECO:0000256" key="2">
    <source>
        <dbReference type="ARBA" id="ARBA00007118"/>
    </source>
</evidence>
<feature type="domain" description="Nitroreductase" evidence="6">
    <location>
        <begin position="8"/>
        <end position="183"/>
    </location>
</feature>